<feature type="domain" description="Alcohol dehydrogenase-like C-terminal" evidence="7">
    <location>
        <begin position="190"/>
        <end position="297"/>
    </location>
</feature>
<comment type="similarity">
    <text evidence="5">Belongs to the zinc-containing alcohol dehydrogenase family.</text>
</comment>
<dbReference type="Pfam" id="PF00107">
    <property type="entry name" value="ADH_zinc_N"/>
    <property type="match status" value="1"/>
</dbReference>
<protein>
    <submittedName>
        <fullName evidence="9">Related to alcohol dehydrogenase</fullName>
    </submittedName>
</protein>
<proteinExistence type="inferred from homology"/>
<dbReference type="SUPFAM" id="SSF50129">
    <property type="entry name" value="GroES-like"/>
    <property type="match status" value="1"/>
</dbReference>
<keyword evidence="3 5" id="KW-0862">Zinc</keyword>
<keyword evidence="6" id="KW-0472">Membrane</keyword>
<keyword evidence="2 5" id="KW-0479">Metal-binding</keyword>
<dbReference type="CDD" id="cd08284">
    <property type="entry name" value="FDH_like_2"/>
    <property type="match status" value="1"/>
</dbReference>
<dbReference type="InterPro" id="IPR036291">
    <property type="entry name" value="NAD(P)-bd_dom_sf"/>
</dbReference>
<organism evidence="9 10">
    <name type="scientific">Fusarium torulosum</name>
    <dbReference type="NCBI Taxonomy" id="33205"/>
    <lineage>
        <taxon>Eukaryota</taxon>
        <taxon>Fungi</taxon>
        <taxon>Dikarya</taxon>
        <taxon>Ascomycota</taxon>
        <taxon>Pezizomycotina</taxon>
        <taxon>Sordariomycetes</taxon>
        <taxon>Hypocreomycetidae</taxon>
        <taxon>Hypocreales</taxon>
        <taxon>Nectriaceae</taxon>
        <taxon>Fusarium</taxon>
    </lineage>
</organism>
<dbReference type="PANTHER" id="PTHR42813">
    <property type="entry name" value="ZINC-TYPE ALCOHOL DEHYDROGENASE-LIKE"/>
    <property type="match status" value="1"/>
</dbReference>
<name>A0AAE8SN49_9HYPO</name>
<dbReference type="EMBL" id="ONZP01000478">
    <property type="protein sequence ID" value="SPJ85499.1"/>
    <property type="molecule type" value="Genomic_DNA"/>
</dbReference>
<dbReference type="InterPro" id="IPR013149">
    <property type="entry name" value="ADH-like_C"/>
</dbReference>
<evidence type="ECO:0000256" key="3">
    <source>
        <dbReference type="ARBA" id="ARBA00022833"/>
    </source>
</evidence>
<evidence type="ECO:0000256" key="5">
    <source>
        <dbReference type="RuleBase" id="RU361277"/>
    </source>
</evidence>
<dbReference type="PROSITE" id="PS00059">
    <property type="entry name" value="ADH_ZINC"/>
    <property type="match status" value="1"/>
</dbReference>
<dbReference type="InterPro" id="IPR002328">
    <property type="entry name" value="ADH_Zn_CS"/>
</dbReference>
<evidence type="ECO:0000256" key="6">
    <source>
        <dbReference type="SAM" id="Phobius"/>
    </source>
</evidence>
<feature type="transmembrane region" description="Helical" evidence="6">
    <location>
        <begin position="182"/>
        <end position="202"/>
    </location>
</feature>
<gene>
    <name evidence="9" type="ORF">FTOL_11280</name>
</gene>
<dbReference type="Pfam" id="PF08240">
    <property type="entry name" value="ADH_N"/>
    <property type="match status" value="1"/>
</dbReference>
<evidence type="ECO:0000256" key="2">
    <source>
        <dbReference type="ARBA" id="ARBA00022723"/>
    </source>
</evidence>
<sequence length="353" mass="38797">MAKETMRAVVFKEVGRVVVEDRPMPRIEDSRDAIIKVTAAGLCGSDLHWFRGHQKLPGDFIPGHEIVGQIASVGSSVSKFKIGQPVVASFSSQCGDCFYCHKRQTSRCPEYYLFGNRSTERDIDGGQAEYVRIPYADSTLTLAPKSIPDKLLVLMGDIFPTGYFCASRFLKRMEPEEAKKTVVAVVGCGPVGICAIASALTWSDTVYAIDMVPDRLAEAEKIGAKPLLLSDNPAETIRAATEGRGADLALEVVGGQEPFNLCMDLIRPFGIISSVGVQTHDLTFKGPMLHGKNVTIEWGRCPVYGIFDESLECLVKVQDKVSFLCDKQMKLEDAVEAYEIFDNRKAHKIILVP</sequence>
<dbReference type="GO" id="GO:0008270">
    <property type="term" value="F:zinc ion binding"/>
    <property type="evidence" value="ECO:0007669"/>
    <property type="project" value="InterPro"/>
</dbReference>
<dbReference type="GO" id="GO:0016491">
    <property type="term" value="F:oxidoreductase activity"/>
    <property type="evidence" value="ECO:0007669"/>
    <property type="project" value="UniProtKB-KW"/>
</dbReference>
<evidence type="ECO:0000313" key="10">
    <source>
        <dbReference type="Proteomes" id="UP001187734"/>
    </source>
</evidence>
<evidence type="ECO:0000256" key="4">
    <source>
        <dbReference type="ARBA" id="ARBA00023002"/>
    </source>
</evidence>
<keyword evidence="4" id="KW-0560">Oxidoreductase</keyword>
<evidence type="ECO:0000259" key="8">
    <source>
        <dbReference type="Pfam" id="PF08240"/>
    </source>
</evidence>
<dbReference type="InterPro" id="IPR013154">
    <property type="entry name" value="ADH-like_N"/>
</dbReference>
<reference evidence="9" key="1">
    <citation type="submission" date="2018-03" db="EMBL/GenBank/DDBJ databases">
        <authorList>
            <person name="Guldener U."/>
        </authorList>
    </citation>
    <scope>NUCLEOTIDE SEQUENCE</scope>
</reference>
<evidence type="ECO:0000313" key="9">
    <source>
        <dbReference type="EMBL" id="SPJ85499.1"/>
    </source>
</evidence>
<dbReference type="InterPro" id="IPR011032">
    <property type="entry name" value="GroES-like_sf"/>
</dbReference>
<evidence type="ECO:0000256" key="1">
    <source>
        <dbReference type="ARBA" id="ARBA00001947"/>
    </source>
</evidence>
<evidence type="ECO:0000259" key="7">
    <source>
        <dbReference type="Pfam" id="PF00107"/>
    </source>
</evidence>
<keyword evidence="10" id="KW-1185">Reference proteome</keyword>
<comment type="caution">
    <text evidence="9">The sequence shown here is derived from an EMBL/GenBank/DDBJ whole genome shotgun (WGS) entry which is preliminary data.</text>
</comment>
<dbReference type="AlphaFoldDB" id="A0AAE8SN49"/>
<keyword evidence="6" id="KW-1133">Transmembrane helix</keyword>
<dbReference type="Gene3D" id="3.90.180.10">
    <property type="entry name" value="Medium-chain alcohol dehydrogenases, catalytic domain"/>
    <property type="match status" value="1"/>
</dbReference>
<dbReference type="Proteomes" id="UP001187734">
    <property type="component" value="Unassembled WGS sequence"/>
</dbReference>
<dbReference type="SUPFAM" id="SSF51735">
    <property type="entry name" value="NAD(P)-binding Rossmann-fold domains"/>
    <property type="match status" value="1"/>
</dbReference>
<keyword evidence="6" id="KW-0812">Transmembrane</keyword>
<accession>A0AAE8SN49</accession>
<comment type="cofactor">
    <cofactor evidence="1 5">
        <name>Zn(2+)</name>
        <dbReference type="ChEBI" id="CHEBI:29105"/>
    </cofactor>
</comment>
<feature type="domain" description="Alcohol dehydrogenase-like N-terminal" evidence="8">
    <location>
        <begin position="31"/>
        <end position="136"/>
    </location>
</feature>
<dbReference type="PANTHER" id="PTHR42813:SF2">
    <property type="entry name" value="DEHYDROGENASE, ZINC-CONTAINING, PUTATIVE (AFU_ORTHOLOGUE AFUA_2G02810)-RELATED"/>
    <property type="match status" value="1"/>
</dbReference>
<dbReference type="Gene3D" id="3.40.50.720">
    <property type="entry name" value="NAD(P)-binding Rossmann-like Domain"/>
    <property type="match status" value="1"/>
</dbReference>